<reference evidence="13" key="1">
    <citation type="journal article" date="2023" name="Commun. Biol.">
        <title>Genome analysis of Parmales, the sister group of diatoms, reveals the evolutionary specialization of diatoms from phago-mixotrophs to photoautotrophs.</title>
        <authorList>
            <person name="Ban H."/>
            <person name="Sato S."/>
            <person name="Yoshikawa S."/>
            <person name="Yamada K."/>
            <person name="Nakamura Y."/>
            <person name="Ichinomiya M."/>
            <person name="Sato N."/>
            <person name="Blanc-Mathieu R."/>
            <person name="Endo H."/>
            <person name="Kuwata A."/>
            <person name="Ogata H."/>
        </authorList>
    </citation>
    <scope>NUCLEOTIDE SEQUENCE [LARGE SCALE GENOMIC DNA]</scope>
    <source>
        <strain evidence="13">NIES 3700</strain>
    </source>
</reference>
<feature type="domain" description="Roadblock/LAMTOR2" evidence="11">
    <location>
        <begin position="4"/>
        <end position="94"/>
    </location>
</feature>
<evidence type="ECO:0000313" key="13">
    <source>
        <dbReference type="Proteomes" id="UP001165122"/>
    </source>
</evidence>
<keyword evidence="5 10" id="KW-0493">Microtubule</keyword>
<sequence>MSEVEETLERVKVQAGVEGYLIADQDGTVLRRFPSMSQELAEAYAEAMKHLSKKSRNVVRDLDPKNELKYLRIRAKKHEVLVAFDKEFLVIIIQRWTPAS</sequence>
<proteinExistence type="inferred from homology"/>
<keyword evidence="3 10" id="KW-0813">Transport</keyword>
<organism evidence="12 13">
    <name type="scientific">Triparma laevis f. longispina</name>
    <dbReference type="NCBI Taxonomy" id="1714387"/>
    <lineage>
        <taxon>Eukaryota</taxon>
        <taxon>Sar</taxon>
        <taxon>Stramenopiles</taxon>
        <taxon>Ochrophyta</taxon>
        <taxon>Bolidophyceae</taxon>
        <taxon>Parmales</taxon>
        <taxon>Triparmaceae</taxon>
        <taxon>Triparma</taxon>
    </lineage>
</organism>
<comment type="similarity">
    <text evidence="2 10">Belongs to the GAMAD family.</text>
</comment>
<evidence type="ECO:0000256" key="3">
    <source>
        <dbReference type="ARBA" id="ARBA00022448"/>
    </source>
</evidence>
<evidence type="ECO:0000259" key="11">
    <source>
        <dbReference type="SMART" id="SM00960"/>
    </source>
</evidence>
<evidence type="ECO:0000313" key="12">
    <source>
        <dbReference type="EMBL" id="GMI06902.1"/>
    </source>
</evidence>
<evidence type="ECO:0000256" key="10">
    <source>
        <dbReference type="PIRNR" id="PIRNR009998"/>
    </source>
</evidence>
<comment type="subcellular location">
    <subcellularLocation>
        <location evidence="1 10">Cytoplasm</location>
        <location evidence="1 10">Cytoskeleton</location>
    </subcellularLocation>
</comment>
<evidence type="ECO:0000256" key="4">
    <source>
        <dbReference type="ARBA" id="ARBA00022490"/>
    </source>
</evidence>
<evidence type="ECO:0000256" key="7">
    <source>
        <dbReference type="ARBA" id="ARBA00023175"/>
    </source>
</evidence>
<evidence type="ECO:0000256" key="9">
    <source>
        <dbReference type="ARBA" id="ARBA00025362"/>
    </source>
</evidence>
<dbReference type="SMART" id="SM00960">
    <property type="entry name" value="Robl_LC7"/>
    <property type="match status" value="1"/>
</dbReference>
<keyword evidence="7 10" id="KW-0505">Motor protein</keyword>
<keyword evidence="6 10" id="KW-0243">Dynein</keyword>
<evidence type="ECO:0000256" key="6">
    <source>
        <dbReference type="ARBA" id="ARBA00023017"/>
    </source>
</evidence>
<dbReference type="OrthoDB" id="9985637at2759"/>
<evidence type="ECO:0000256" key="1">
    <source>
        <dbReference type="ARBA" id="ARBA00004245"/>
    </source>
</evidence>
<keyword evidence="13" id="KW-1185">Reference proteome</keyword>
<comment type="caution">
    <text evidence="12">The sequence shown here is derived from an EMBL/GenBank/DDBJ whole genome shotgun (WGS) entry which is preliminary data.</text>
</comment>
<name>A0A9W7CBJ0_9STRA</name>
<evidence type="ECO:0000256" key="5">
    <source>
        <dbReference type="ARBA" id="ARBA00022701"/>
    </source>
</evidence>
<dbReference type="InterPro" id="IPR004942">
    <property type="entry name" value="Roadblock/LAMTOR2_dom"/>
</dbReference>
<dbReference type="GO" id="GO:0005868">
    <property type="term" value="C:cytoplasmic dynein complex"/>
    <property type="evidence" value="ECO:0007669"/>
    <property type="project" value="UniProtKB-UniRule"/>
</dbReference>
<accession>A0A9W7CBJ0</accession>
<dbReference type="Pfam" id="PF03259">
    <property type="entry name" value="Robl_LC7"/>
    <property type="match status" value="1"/>
</dbReference>
<dbReference type="InterPro" id="IPR016561">
    <property type="entry name" value="DYNLRB1/2"/>
</dbReference>
<dbReference type="GO" id="GO:0005874">
    <property type="term" value="C:microtubule"/>
    <property type="evidence" value="ECO:0007669"/>
    <property type="project" value="UniProtKB-UniRule"/>
</dbReference>
<protein>
    <recommendedName>
        <fullName evidence="10">Dynein light chain roadblock</fullName>
    </recommendedName>
</protein>
<evidence type="ECO:0000256" key="8">
    <source>
        <dbReference type="ARBA" id="ARBA00023212"/>
    </source>
</evidence>
<dbReference type="AlphaFoldDB" id="A0A9W7CBJ0"/>
<dbReference type="PANTHER" id="PTHR10779">
    <property type="entry name" value="DYNEIN LIGHT CHAIN ROADBLOCK"/>
    <property type="match status" value="1"/>
</dbReference>
<dbReference type="Gene3D" id="3.30.450.30">
    <property type="entry name" value="Dynein light chain 2a, cytoplasmic"/>
    <property type="match status" value="1"/>
</dbReference>
<gene>
    <name evidence="12" type="ORF">TrLO_g13164</name>
</gene>
<keyword evidence="4 10" id="KW-0963">Cytoplasm</keyword>
<keyword evidence="8 10" id="KW-0206">Cytoskeleton</keyword>
<dbReference type="Proteomes" id="UP001165122">
    <property type="component" value="Unassembled WGS sequence"/>
</dbReference>
<dbReference type="FunFam" id="3.30.450.30:FF:000011">
    <property type="entry name" value="Dynein light chain roadblock"/>
    <property type="match status" value="1"/>
</dbReference>
<comment type="function">
    <text evidence="9">Acts as one of several non-catalytic accessory components of the cytoplasmic dynein 1 complex that are thought to be involved in linking dynein to cargos and to adapter proteins that regulate dynein function. Cytoplasmic dynein 1 acts as a motor for the intracellular retrograde motility of vesicles and organelles along microtubules.</text>
</comment>
<dbReference type="GO" id="GO:0045505">
    <property type="term" value="F:dynein intermediate chain binding"/>
    <property type="evidence" value="ECO:0007669"/>
    <property type="project" value="UniProtKB-UniRule"/>
</dbReference>
<dbReference type="GO" id="GO:0007018">
    <property type="term" value="P:microtubule-based movement"/>
    <property type="evidence" value="ECO:0007669"/>
    <property type="project" value="UniProtKB-UniRule"/>
</dbReference>
<dbReference type="PIRSF" id="PIRSF009998">
    <property type="entry name" value="DLC7"/>
    <property type="match status" value="1"/>
</dbReference>
<dbReference type="EMBL" id="BRXW01000107">
    <property type="protein sequence ID" value="GMI06902.1"/>
    <property type="molecule type" value="Genomic_DNA"/>
</dbReference>
<dbReference type="GO" id="GO:0005737">
    <property type="term" value="C:cytoplasm"/>
    <property type="evidence" value="ECO:0007669"/>
    <property type="project" value="UniProtKB-UniRule"/>
</dbReference>
<evidence type="ECO:0000256" key="2">
    <source>
        <dbReference type="ARBA" id="ARBA00007191"/>
    </source>
</evidence>
<dbReference type="SUPFAM" id="SSF103196">
    <property type="entry name" value="Roadblock/LC7 domain"/>
    <property type="match status" value="1"/>
</dbReference>